<dbReference type="GO" id="GO:0016281">
    <property type="term" value="C:eukaryotic translation initiation factor 4F complex"/>
    <property type="evidence" value="ECO:0000318"/>
    <property type="project" value="GO_Central"/>
</dbReference>
<dbReference type="FunFam" id="3.30.760.10:FF:000003">
    <property type="entry name" value="Eukaryotic translation initiation factor 4E"/>
    <property type="match status" value="1"/>
</dbReference>
<protein>
    <recommendedName>
        <fullName evidence="7">mRNA cap-binding protein</fullName>
    </recommendedName>
</protein>
<dbReference type="SUPFAM" id="SSF55418">
    <property type="entry name" value="eIF4e-like"/>
    <property type="match status" value="1"/>
</dbReference>
<evidence type="ECO:0000256" key="7">
    <source>
        <dbReference type="ARBA" id="ARBA00030245"/>
    </source>
</evidence>
<name>F4P5K8_BATDJ</name>
<dbReference type="InterPro" id="IPR023398">
    <property type="entry name" value="TIF_eIF4e-like"/>
</dbReference>
<keyword evidence="10" id="KW-1185">Reference proteome</keyword>
<dbReference type="InParanoid" id="F4P5K8"/>
<dbReference type="Pfam" id="PF01652">
    <property type="entry name" value="IF4E"/>
    <property type="match status" value="1"/>
</dbReference>
<keyword evidence="6" id="KW-1015">Disulfide bond</keyword>
<dbReference type="PANTHER" id="PTHR11960">
    <property type="entry name" value="EUKARYOTIC TRANSLATION INITIATION FACTOR 4E RELATED"/>
    <property type="match status" value="1"/>
</dbReference>
<evidence type="ECO:0000256" key="4">
    <source>
        <dbReference type="ARBA" id="ARBA00022884"/>
    </source>
</evidence>
<evidence type="ECO:0000313" key="10">
    <source>
        <dbReference type="Proteomes" id="UP000007241"/>
    </source>
</evidence>
<keyword evidence="5 8" id="KW-0648">Protein biosynthesis</keyword>
<organism evidence="9 10">
    <name type="scientific">Batrachochytrium dendrobatidis (strain JAM81 / FGSC 10211)</name>
    <name type="common">Frog chytrid fungus</name>
    <dbReference type="NCBI Taxonomy" id="684364"/>
    <lineage>
        <taxon>Eukaryota</taxon>
        <taxon>Fungi</taxon>
        <taxon>Fungi incertae sedis</taxon>
        <taxon>Chytridiomycota</taxon>
        <taxon>Chytridiomycota incertae sedis</taxon>
        <taxon>Chytridiomycetes</taxon>
        <taxon>Rhizophydiales</taxon>
        <taxon>Rhizophydiales incertae sedis</taxon>
        <taxon>Batrachochytrium</taxon>
    </lineage>
</organism>
<evidence type="ECO:0000256" key="6">
    <source>
        <dbReference type="ARBA" id="ARBA00023157"/>
    </source>
</evidence>
<dbReference type="PANTHER" id="PTHR11960:SF8">
    <property type="entry name" value="EUKARYOTIC TRANSLATION INITIATION FACTOR 4E1-RELATED"/>
    <property type="match status" value="1"/>
</dbReference>
<dbReference type="STRING" id="684364.F4P5K8"/>
<sequence>MAAADDETQSVEQAVEEQVTAFDDIDSMTVKHPLQSAWTLWFDSPNKKSSVKEWSSNLKEIISFDTVEDFWGVINNVIGALDIPLAGNYHLFRKGIEPAWEDKANSKGGKWSFAITKQRRVQDLDKFWLNTMMAVIGEQFTYSDEITGIVVSNRRAHDRISVWTRDAEDREKCLKIGEELKKFLPTTEIISYLSHSDPQKKKSSSFNSDKYTI</sequence>
<evidence type="ECO:0000256" key="1">
    <source>
        <dbReference type="ARBA" id="ARBA00009860"/>
    </source>
</evidence>
<evidence type="ECO:0000256" key="8">
    <source>
        <dbReference type="RuleBase" id="RU004374"/>
    </source>
</evidence>
<dbReference type="GO" id="GO:0006413">
    <property type="term" value="P:translational initiation"/>
    <property type="evidence" value="ECO:0000318"/>
    <property type="project" value="GO_Central"/>
</dbReference>
<evidence type="ECO:0000313" key="9">
    <source>
        <dbReference type="EMBL" id="EGF79204.1"/>
    </source>
</evidence>
<proteinExistence type="inferred from homology"/>
<dbReference type="Proteomes" id="UP000007241">
    <property type="component" value="Unassembled WGS sequence"/>
</dbReference>
<keyword evidence="2 8" id="KW-0396">Initiation factor</keyword>
<dbReference type="FunCoup" id="F4P5K8">
    <property type="interactions" value="377"/>
</dbReference>
<evidence type="ECO:0000256" key="3">
    <source>
        <dbReference type="ARBA" id="ARBA00022845"/>
    </source>
</evidence>
<dbReference type="RefSeq" id="XP_006679878.1">
    <property type="nucleotide sequence ID" value="XM_006679815.1"/>
</dbReference>
<dbReference type="GO" id="GO:0006417">
    <property type="term" value="P:regulation of translation"/>
    <property type="evidence" value="ECO:0007669"/>
    <property type="project" value="UniProtKB-KW"/>
</dbReference>
<keyword evidence="3" id="KW-0810">Translation regulation</keyword>
<dbReference type="Gene3D" id="3.30.760.10">
    <property type="entry name" value="RNA Cap, Translation Initiation Factor Eif4e"/>
    <property type="match status" value="1"/>
</dbReference>
<reference evidence="9 10" key="1">
    <citation type="submission" date="2009-12" db="EMBL/GenBank/DDBJ databases">
        <title>The draft genome of Batrachochytrium dendrobatidis.</title>
        <authorList>
            <consortium name="US DOE Joint Genome Institute (JGI-PGF)"/>
            <person name="Kuo A."/>
            <person name="Salamov A."/>
            <person name="Schmutz J."/>
            <person name="Lucas S."/>
            <person name="Pitluck S."/>
            <person name="Rosenblum E."/>
            <person name="Stajich J."/>
            <person name="Eisen M."/>
            <person name="Grigoriev I.V."/>
        </authorList>
    </citation>
    <scope>NUCLEOTIDE SEQUENCE [LARGE SCALE GENOMIC DNA]</scope>
    <source>
        <strain evidence="10">JAM81 / FGSC 10211</strain>
    </source>
</reference>
<dbReference type="EMBL" id="GL882886">
    <property type="protein sequence ID" value="EGF79204.1"/>
    <property type="molecule type" value="Genomic_DNA"/>
</dbReference>
<dbReference type="AlphaFoldDB" id="F4P5K8"/>
<accession>F4P5K8</accession>
<dbReference type="OMA" id="VKPRICL"/>
<dbReference type="GO" id="GO:0003743">
    <property type="term" value="F:translation initiation factor activity"/>
    <property type="evidence" value="ECO:0000318"/>
    <property type="project" value="GO_Central"/>
</dbReference>
<evidence type="ECO:0000256" key="2">
    <source>
        <dbReference type="ARBA" id="ARBA00022540"/>
    </source>
</evidence>
<dbReference type="GO" id="GO:0000340">
    <property type="term" value="F:RNA 7-methylguanosine cap binding"/>
    <property type="evidence" value="ECO:0000318"/>
    <property type="project" value="GO_Central"/>
</dbReference>
<comment type="similarity">
    <text evidence="1 8">Belongs to the eukaryotic initiation factor 4E family.</text>
</comment>
<dbReference type="InterPro" id="IPR001040">
    <property type="entry name" value="TIF_eIF_4E"/>
</dbReference>
<dbReference type="OrthoDB" id="590761at2759"/>
<keyword evidence="4 8" id="KW-0694">RNA-binding</keyword>
<gene>
    <name evidence="9" type="ORF">BATDEDRAFT_25777</name>
</gene>
<evidence type="ECO:0000256" key="5">
    <source>
        <dbReference type="ARBA" id="ARBA00022917"/>
    </source>
</evidence>
<dbReference type="HOGENOM" id="CLU_043552_2_2_1"/>
<dbReference type="GeneID" id="18238877"/>